<keyword evidence="3 5" id="KW-1133">Transmembrane helix</keyword>
<evidence type="ECO:0000256" key="5">
    <source>
        <dbReference type="SAM" id="Phobius"/>
    </source>
</evidence>
<evidence type="ECO:0000313" key="7">
    <source>
        <dbReference type="Proteomes" id="UP001597251"/>
    </source>
</evidence>
<feature type="transmembrane region" description="Helical" evidence="5">
    <location>
        <begin position="51"/>
        <end position="71"/>
    </location>
</feature>
<dbReference type="RefSeq" id="WP_125677843.1">
    <property type="nucleotide sequence ID" value="NZ_JBHTOI010000028.1"/>
</dbReference>
<feature type="transmembrane region" description="Helical" evidence="5">
    <location>
        <begin position="282"/>
        <end position="306"/>
    </location>
</feature>
<comment type="subcellular location">
    <subcellularLocation>
        <location evidence="1">Membrane</location>
        <topology evidence="1">Multi-pass membrane protein</topology>
    </subcellularLocation>
</comment>
<feature type="transmembrane region" description="Helical" evidence="5">
    <location>
        <begin position="12"/>
        <end position="31"/>
    </location>
</feature>
<name>A0ABW4BT21_9LACO</name>
<feature type="transmembrane region" description="Helical" evidence="5">
    <location>
        <begin position="156"/>
        <end position="174"/>
    </location>
</feature>
<evidence type="ECO:0000256" key="2">
    <source>
        <dbReference type="ARBA" id="ARBA00022692"/>
    </source>
</evidence>
<reference evidence="7" key="1">
    <citation type="journal article" date="2019" name="Int. J. Syst. Evol. Microbiol.">
        <title>The Global Catalogue of Microorganisms (GCM) 10K type strain sequencing project: providing services to taxonomists for standard genome sequencing and annotation.</title>
        <authorList>
            <consortium name="The Broad Institute Genomics Platform"/>
            <consortium name="The Broad Institute Genome Sequencing Center for Infectious Disease"/>
            <person name="Wu L."/>
            <person name="Ma J."/>
        </authorList>
    </citation>
    <scope>NUCLEOTIDE SEQUENCE [LARGE SCALE GENOMIC DNA]</scope>
    <source>
        <strain evidence="7">CCM 8936</strain>
    </source>
</reference>
<organism evidence="6 7">
    <name type="scientific">Companilactobacillus keshanensis</name>
    <dbReference type="NCBI Taxonomy" id="2486003"/>
    <lineage>
        <taxon>Bacteria</taxon>
        <taxon>Bacillati</taxon>
        <taxon>Bacillota</taxon>
        <taxon>Bacilli</taxon>
        <taxon>Lactobacillales</taxon>
        <taxon>Lactobacillaceae</taxon>
        <taxon>Companilactobacillus</taxon>
    </lineage>
</organism>
<feature type="transmembrane region" description="Helical" evidence="5">
    <location>
        <begin position="125"/>
        <end position="144"/>
    </location>
</feature>
<dbReference type="InterPro" id="IPR050598">
    <property type="entry name" value="AminoAcid_Transporter"/>
</dbReference>
<proteinExistence type="predicted"/>
<dbReference type="EMBL" id="JBHTOI010000028">
    <property type="protein sequence ID" value="MFD1417925.1"/>
    <property type="molecule type" value="Genomic_DNA"/>
</dbReference>
<dbReference type="Gene3D" id="1.20.1740.10">
    <property type="entry name" value="Amino acid/polyamine transporter I"/>
    <property type="match status" value="1"/>
</dbReference>
<accession>A0ABW4BT21</accession>
<dbReference type="PANTHER" id="PTHR11785">
    <property type="entry name" value="AMINO ACID TRANSPORTER"/>
    <property type="match status" value="1"/>
</dbReference>
<feature type="transmembrane region" description="Helical" evidence="5">
    <location>
        <begin position="194"/>
        <end position="212"/>
    </location>
</feature>
<feature type="transmembrane region" description="Helical" evidence="5">
    <location>
        <begin position="92"/>
        <end position="113"/>
    </location>
</feature>
<feature type="transmembrane region" description="Helical" evidence="5">
    <location>
        <begin position="416"/>
        <end position="434"/>
    </location>
</feature>
<keyword evidence="2 5" id="KW-0812">Transmembrane</keyword>
<feature type="transmembrane region" description="Helical" evidence="5">
    <location>
        <begin position="388"/>
        <end position="410"/>
    </location>
</feature>
<feature type="transmembrane region" description="Helical" evidence="5">
    <location>
        <begin position="356"/>
        <end position="376"/>
    </location>
</feature>
<evidence type="ECO:0000256" key="4">
    <source>
        <dbReference type="ARBA" id="ARBA00023136"/>
    </source>
</evidence>
<dbReference type="Pfam" id="PF13520">
    <property type="entry name" value="AA_permease_2"/>
    <property type="match status" value="1"/>
</dbReference>
<evidence type="ECO:0000313" key="6">
    <source>
        <dbReference type="EMBL" id="MFD1417925.1"/>
    </source>
</evidence>
<dbReference type="PIRSF" id="PIRSF006060">
    <property type="entry name" value="AA_transporter"/>
    <property type="match status" value="1"/>
</dbReference>
<comment type="caution">
    <text evidence="6">The sequence shown here is derived from an EMBL/GenBank/DDBJ whole genome shotgun (WGS) entry which is preliminary data.</text>
</comment>
<gene>
    <name evidence="6" type="ORF">ACFQ42_04150</name>
</gene>
<feature type="transmembrane region" description="Helical" evidence="5">
    <location>
        <begin position="327"/>
        <end position="350"/>
    </location>
</feature>
<evidence type="ECO:0000256" key="1">
    <source>
        <dbReference type="ARBA" id="ARBA00004141"/>
    </source>
</evidence>
<dbReference type="InterPro" id="IPR002293">
    <property type="entry name" value="AA/rel_permease1"/>
</dbReference>
<keyword evidence="7" id="KW-1185">Reference proteome</keyword>
<dbReference type="PANTHER" id="PTHR11785:SF512">
    <property type="entry name" value="SOBREMESA, ISOFORM B"/>
    <property type="match status" value="1"/>
</dbReference>
<protein>
    <submittedName>
        <fullName evidence="6">APC family permease</fullName>
    </submittedName>
</protein>
<evidence type="ECO:0000256" key="3">
    <source>
        <dbReference type="ARBA" id="ARBA00022989"/>
    </source>
</evidence>
<sequence length="445" mass="48016">MNEDAQLKRNIGFWAALSTVIGTAIGGGVFFKTPVVTEVTGSSSLTLFSWLLGGLITIAAGLTTAELSAAIPETGGMVEYINHTYGKTPSFMLGWAEMVIYFPANISALSIIFSTQLIHLLGLDLKYLIPMALVVALSITLINLCGSKYGGGFQTFTTIFKLIPIALIIVFGLFSKNGGPVPLFPVKAGTDINFLTGLGHGLLATMFAYDGWIQVGNIAGELKNPKKDLPRAIIFGLLGITVIYLFINFVFLKSLPISSINGNENTAADAAKVIFGDFGGRLVTIGILISVYGAINGYTMTGLRIPYAMALDKTLPFSKQLSKLSKFGIPTAAALVQLFIAFIMVFLGDFNTLTDMLVFVIWIFYTMTFAATIILRKREPELKRPYKALLYPFTPIVAILGGIFIVVSTIFTQTSLALLGLGITLLGLPVYAYARKHNHISKDSD</sequence>
<keyword evidence="4 5" id="KW-0472">Membrane</keyword>
<feature type="transmembrane region" description="Helical" evidence="5">
    <location>
        <begin position="232"/>
        <end position="252"/>
    </location>
</feature>
<dbReference type="Proteomes" id="UP001597251">
    <property type="component" value="Unassembled WGS sequence"/>
</dbReference>